<reference evidence="3" key="1">
    <citation type="journal article" date="2019" name="Int. J. Syst. Evol. Microbiol.">
        <title>The Global Catalogue of Microorganisms (GCM) 10K type strain sequencing project: providing services to taxonomists for standard genome sequencing and annotation.</title>
        <authorList>
            <consortium name="The Broad Institute Genomics Platform"/>
            <consortium name="The Broad Institute Genome Sequencing Center for Infectious Disease"/>
            <person name="Wu L."/>
            <person name="Ma J."/>
        </authorList>
    </citation>
    <scope>NUCLEOTIDE SEQUENCE [LARGE SCALE GENOMIC DNA]</scope>
    <source>
        <strain evidence="3">JCM 30346</strain>
    </source>
</reference>
<dbReference type="SUPFAM" id="SSF52200">
    <property type="entry name" value="Toll/Interleukin receptor TIR domain"/>
    <property type="match status" value="1"/>
</dbReference>
<evidence type="ECO:0000313" key="3">
    <source>
        <dbReference type="Proteomes" id="UP001596137"/>
    </source>
</evidence>
<dbReference type="Proteomes" id="UP001596137">
    <property type="component" value="Unassembled WGS sequence"/>
</dbReference>
<dbReference type="InterPro" id="IPR047603">
    <property type="entry name" value="FxsC_N"/>
</dbReference>
<feature type="domain" description="TIR" evidence="1">
    <location>
        <begin position="4"/>
        <end position="111"/>
    </location>
</feature>
<name>A0ABW1NBY2_9ACTN</name>
<accession>A0ABW1NBY2</accession>
<keyword evidence="3" id="KW-1185">Reference proteome</keyword>
<dbReference type="InterPro" id="IPR000157">
    <property type="entry name" value="TIR_dom"/>
</dbReference>
<organism evidence="2 3">
    <name type="scientific">Sphaerisporangium aureirubrum</name>
    <dbReference type="NCBI Taxonomy" id="1544736"/>
    <lineage>
        <taxon>Bacteria</taxon>
        <taxon>Bacillati</taxon>
        <taxon>Actinomycetota</taxon>
        <taxon>Actinomycetes</taxon>
        <taxon>Streptosporangiales</taxon>
        <taxon>Streptosporangiaceae</taxon>
        <taxon>Sphaerisporangium</taxon>
    </lineage>
</organism>
<evidence type="ECO:0000313" key="2">
    <source>
        <dbReference type="EMBL" id="MFC6080403.1"/>
    </source>
</evidence>
<dbReference type="InterPro" id="IPR035897">
    <property type="entry name" value="Toll_tir_struct_dom_sf"/>
</dbReference>
<sequence>MAYFFFSYARADALDDYLRRFYEDLRRELATRAGIAIEDAGYLDIHEAAGTTWTTGLGKALAEAKVFVPAYSPAYFSSRACGQEWHTFAARVDRHRRTTGQAVTGIVPVWWVPPLSLPPRVRVVQDTRDQFGEGYREYGLRYLMQLRENASRYQDFLVRFTTMLMTAGAGPPAPGSVVDLETQPDAFVRDDEDAPAGGAGQVSGPKRVTFVVAAGSRTQMRVLRTTLDVYGDEWDEWRPYYPVCPDPIALRAQSVATAQRMFSSLQPAGERLFELLTRALTSKELVVLIVDPWAAGLEEYRRLLDRLNGLRNNNLAVVVPWDGAEAPDTTTLDALYLALANWAEAGRPGFSGDIRSMEDFEKILVQVLVEIRARIVRWDTVARRVAGTPMARPILTGPGG</sequence>
<gene>
    <name evidence="2" type="ORF">ACFP1K_04495</name>
</gene>
<dbReference type="InterPro" id="IPR026367">
    <property type="entry name" value="FxsC_C"/>
</dbReference>
<comment type="caution">
    <text evidence="2">The sequence shown here is derived from an EMBL/GenBank/DDBJ whole genome shotgun (WGS) entry which is preliminary data.</text>
</comment>
<dbReference type="EMBL" id="JBHSRF010000004">
    <property type="protein sequence ID" value="MFC6080403.1"/>
    <property type="molecule type" value="Genomic_DNA"/>
</dbReference>
<evidence type="ECO:0000259" key="1">
    <source>
        <dbReference type="Pfam" id="PF13676"/>
    </source>
</evidence>
<dbReference type="Gene3D" id="3.40.50.10140">
    <property type="entry name" value="Toll/interleukin-1 receptor homology (TIR) domain"/>
    <property type="match status" value="1"/>
</dbReference>
<dbReference type="Pfam" id="PF13676">
    <property type="entry name" value="TIR_2"/>
    <property type="match status" value="1"/>
</dbReference>
<dbReference type="NCBIfam" id="TIGR04276">
    <property type="entry name" value="FxsC_Cterm"/>
    <property type="match status" value="1"/>
</dbReference>
<dbReference type="NCBIfam" id="NF040588">
    <property type="entry name" value="FxsC_Nterm"/>
    <property type="match status" value="1"/>
</dbReference>
<protein>
    <submittedName>
        <fullName evidence="2">TIR-like protein FxsC</fullName>
    </submittedName>
</protein>
<proteinExistence type="predicted"/>
<dbReference type="RefSeq" id="WP_380747176.1">
    <property type="nucleotide sequence ID" value="NZ_JBHSRF010000004.1"/>
</dbReference>